<gene>
    <name evidence="2" type="ORF">QBZ16_004334</name>
</gene>
<keyword evidence="3" id="KW-1185">Reference proteome</keyword>
<dbReference type="EMBL" id="JASFZW010000006">
    <property type="protein sequence ID" value="KAK2077489.1"/>
    <property type="molecule type" value="Genomic_DNA"/>
</dbReference>
<comment type="caution">
    <text evidence="2">The sequence shown here is derived from an EMBL/GenBank/DDBJ whole genome shotgun (WGS) entry which is preliminary data.</text>
</comment>
<evidence type="ECO:0000313" key="2">
    <source>
        <dbReference type="EMBL" id="KAK2077489.1"/>
    </source>
</evidence>
<dbReference type="AlphaFoldDB" id="A0AAD9MGT5"/>
<protein>
    <recommendedName>
        <fullName evidence="4">Serine aminopeptidase S33 domain-containing protein</fullName>
    </recommendedName>
</protein>
<feature type="compositionally biased region" description="Basic and acidic residues" evidence="1">
    <location>
        <begin position="335"/>
        <end position="348"/>
    </location>
</feature>
<evidence type="ECO:0008006" key="4">
    <source>
        <dbReference type="Google" id="ProtNLM"/>
    </source>
</evidence>
<feature type="region of interest" description="Disordered" evidence="1">
    <location>
        <begin position="295"/>
        <end position="348"/>
    </location>
</feature>
<organism evidence="2 3">
    <name type="scientific">Prototheca wickerhamii</name>
    <dbReference type="NCBI Taxonomy" id="3111"/>
    <lineage>
        <taxon>Eukaryota</taxon>
        <taxon>Viridiplantae</taxon>
        <taxon>Chlorophyta</taxon>
        <taxon>core chlorophytes</taxon>
        <taxon>Trebouxiophyceae</taxon>
        <taxon>Chlorellales</taxon>
        <taxon>Chlorellaceae</taxon>
        <taxon>Prototheca</taxon>
    </lineage>
</organism>
<sequence>MAVDWMGLALVATVVYFQERLIYVPRLPGMPAAYQFYPHEFGLEHEDVYLDTEDGVRLHAWFMWPMGVSAEERRRRPTLVFFQENAGNMSYRLHFLGPMADWLQVNVLILGYRGYGESSGSPSERGLRCDALLALRHVAARPDVDSSKIIVFGRSIGGAVALHAASETEVPIAGLIIENTFTSLEELVPIKMPLLSPLIGPTRPMRWLLRNKWDNLKAASRLESVPILFLSSLRDQMLPPSQMRRLFELHPSRPWRFVSFAAAGHMDAFAVDPDTYWPAVHAFVRECTGLAAPRAREPAPATAEALDPPSAAGRSSAAAAAVADWETASTESTSEWEKIAPGEGRAEQ</sequence>
<dbReference type="GO" id="GO:0008474">
    <property type="term" value="F:palmitoyl-(protein) hydrolase activity"/>
    <property type="evidence" value="ECO:0007669"/>
    <property type="project" value="TreeGrafter"/>
</dbReference>
<name>A0AAD9MGT5_PROWI</name>
<proteinExistence type="predicted"/>
<reference evidence="2" key="1">
    <citation type="submission" date="2021-01" db="EMBL/GenBank/DDBJ databases">
        <authorList>
            <person name="Eckstrom K.M.E."/>
        </authorList>
    </citation>
    <scope>NUCLEOTIDE SEQUENCE</scope>
    <source>
        <strain evidence="2">UVCC 0001</strain>
    </source>
</reference>
<dbReference type="Proteomes" id="UP001255856">
    <property type="component" value="Unassembled WGS sequence"/>
</dbReference>
<dbReference type="Gene3D" id="3.40.50.1820">
    <property type="entry name" value="alpha/beta hydrolase"/>
    <property type="match status" value="1"/>
</dbReference>
<dbReference type="PANTHER" id="PTHR12277:SF81">
    <property type="entry name" value="PROTEIN ABHD13"/>
    <property type="match status" value="1"/>
</dbReference>
<dbReference type="GO" id="GO:0016020">
    <property type="term" value="C:membrane"/>
    <property type="evidence" value="ECO:0007669"/>
    <property type="project" value="TreeGrafter"/>
</dbReference>
<dbReference type="SUPFAM" id="SSF53474">
    <property type="entry name" value="alpha/beta-Hydrolases"/>
    <property type="match status" value="1"/>
</dbReference>
<feature type="compositionally biased region" description="Low complexity" evidence="1">
    <location>
        <begin position="298"/>
        <end position="333"/>
    </location>
</feature>
<evidence type="ECO:0000313" key="3">
    <source>
        <dbReference type="Proteomes" id="UP001255856"/>
    </source>
</evidence>
<evidence type="ECO:0000256" key="1">
    <source>
        <dbReference type="SAM" id="MobiDB-lite"/>
    </source>
</evidence>
<dbReference type="PANTHER" id="PTHR12277">
    <property type="entry name" value="ALPHA/BETA HYDROLASE DOMAIN-CONTAINING PROTEIN"/>
    <property type="match status" value="1"/>
</dbReference>
<accession>A0AAD9MGT5</accession>
<dbReference type="InterPro" id="IPR029058">
    <property type="entry name" value="AB_hydrolase_fold"/>
</dbReference>